<organism evidence="2 3">
    <name type="scientific">Luteolibacter ambystomatis</name>
    <dbReference type="NCBI Taxonomy" id="2824561"/>
    <lineage>
        <taxon>Bacteria</taxon>
        <taxon>Pseudomonadati</taxon>
        <taxon>Verrucomicrobiota</taxon>
        <taxon>Verrucomicrobiia</taxon>
        <taxon>Verrucomicrobiales</taxon>
        <taxon>Verrucomicrobiaceae</taxon>
        <taxon>Luteolibacter</taxon>
    </lineage>
</organism>
<keyword evidence="1" id="KW-0472">Membrane</keyword>
<dbReference type="RefSeq" id="WP_211629944.1">
    <property type="nucleotide sequence ID" value="NZ_CP073100.1"/>
</dbReference>
<dbReference type="AlphaFoldDB" id="A0A975G7R9"/>
<feature type="transmembrane region" description="Helical" evidence="1">
    <location>
        <begin position="26"/>
        <end position="47"/>
    </location>
</feature>
<accession>A0A975G7R9</accession>
<proteinExistence type="predicted"/>
<dbReference type="KEGG" id="lamb:KBB96_13355"/>
<protein>
    <submittedName>
        <fullName evidence="2">Uncharacterized protein</fullName>
    </submittedName>
</protein>
<sequence>MSLIACATCQVNMAQGGGDAAGWSIFFLLVVILVVLGGVVAVMARLVRREAAGLDPSLRDDVPYNRDDD</sequence>
<evidence type="ECO:0000256" key="1">
    <source>
        <dbReference type="SAM" id="Phobius"/>
    </source>
</evidence>
<dbReference type="Proteomes" id="UP000676169">
    <property type="component" value="Chromosome"/>
</dbReference>
<gene>
    <name evidence="2" type="ORF">KBB96_13355</name>
</gene>
<evidence type="ECO:0000313" key="2">
    <source>
        <dbReference type="EMBL" id="QUE49855.1"/>
    </source>
</evidence>
<dbReference type="EMBL" id="CP073100">
    <property type="protein sequence ID" value="QUE49855.1"/>
    <property type="molecule type" value="Genomic_DNA"/>
</dbReference>
<evidence type="ECO:0000313" key="3">
    <source>
        <dbReference type="Proteomes" id="UP000676169"/>
    </source>
</evidence>
<keyword evidence="1" id="KW-0812">Transmembrane</keyword>
<keyword evidence="1" id="KW-1133">Transmembrane helix</keyword>
<keyword evidence="3" id="KW-1185">Reference proteome</keyword>
<name>A0A975G7R9_9BACT</name>
<reference evidence="2" key="1">
    <citation type="submission" date="2021-04" db="EMBL/GenBank/DDBJ databases">
        <title>Luteolibacter sp. 32A isolated from the skin of an Anderson's salamander (Ambystoma andersonii).</title>
        <authorList>
            <person name="Spergser J."/>
            <person name="Busse H.-J."/>
        </authorList>
    </citation>
    <scope>NUCLEOTIDE SEQUENCE</scope>
    <source>
        <strain evidence="2">32A</strain>
    </source>
</reference>